<organism evidence="7">
    <name type="scientific">Lacticaseibacillus paracasei</name>
    <name type="common">Lactobacillus paracasei</name>
    <dbReference type="NCBI Taxonomy" id="1597"/>
    <lineage>
        <taxon>Bacteria</taxon>
        <taxon>Bacillati</taxon>
        <taxon>Bacillota</taxon>
        <taxon>Bacilli</taxon>
        <taxon>Lactobacillales</taxon>
        <taxon>Lactobacillaceae</taxon>
        <taxon>Lacticaseibacillus</taxon>
    </lineage>
</organism>
<comment type="subcellular location">
    <subcellularLocation>
        <location evidence="1">Cell membrane</location>
        <topology evidence="1">Multi-pass membrane protein</topology>
    </subcellularLocation>
</comment>
<evidence type="ECO:0000256" key="6">
    <source>
        <dbReference type="SAM" id="Phobius"/>
    </source>
</evidence>
<accession>A0A1M4NER9</accession>
<evidence type="ECO:0000313" key="7">
    <source>
        <dbReference type="EMBL" id="SDB01573.1"/>
    </source>
</evidence>
<dbReference type="GO" id="GO:0005886">
    <property type="term" value="C:plasma membrane"/>
    <property type="evidence" value="ECO:0007669"/>
    <property type="project" value="UniProtKB-SubCell"/>
</dbReference>
<name>A0A1M4NER9_LACPA</name>
<evidence type="ECO:0000256" key="2">
    <source>
        <dbReference type="ARBA" id="ARBA00022475"/>
    </source>
</evidence>
<feature type="transmembrane region" description="Helical" evidence="6">
    <location>
        <begin position="140"/>
        <end position="158"/>
    </location>
</feature>
<proteinExistence type="predicted"/>
<evidence type="ECO:0000256" key="3">
    <source>
        <dbReference type="ARBA" id="ARBA00022692"/>
    </source>
</evidence>
<feature type="transmembrane region" description="Helical" evidence="6">
    <location>
        <begin position="164"/>
        <end position="183"/>
    </location>
</feature>
<feature type="transmembrane region" description="Helical" evidence="6">
    <location>
        <begin position="110"/>
        <end position="128"/>
    </location>
</feature>
<dbReference type="PANTHER" id="PTHR30250">
    <property type="entry name" value="PST FAMILY PREDICTED COLANIC ACID TRANSPORTER"/>
    <property type="match status" value="1"/>
</dbReference>
<sequence>MRVLKNYLYSVGYQVLNMILPLITGPYVARVLGPKGVGINTYTGAVTQYFVLFAGLGIALYGNRQIAYVKGDPHQLSITFWEIQFIKTITTVCAFVAFSIYLIFVKEYKFYLLLQSAYILATGFDISWLYEGVEDFKKTFTRNTLVRIVSLVLILTLVHKQSDVWVYIVILAASNLGGYVALWPTLRRLLVPIKLSELHPRKHLKGTLILFVPYMTLNIYPIINKTLLKHFLGVDASGYFEKSDVMIRMALTVVTSVSAVLLPHTSKAFADGKVSLIKKLLKTSFGYVSMMAFPIALGMAAIAPKFGVFFYGEGFAPVGPAMMIESSAIIFMGWSSITGNQYLIPTMQSKHYTHSVLLGSVLNIVLDVPLIIIFGLNGAAFATLIAEAFIAIYQLIMISGQVDYSTWLMDIIKYCVAAIIMFCFVFFASSMLTMTILTLVLEIMLGAIIYLVCLFLMKPATNKQLKRAAFSIINRVRS</sequence>
<feature type="transmembrane region" description="Helical" evidence="6">
    <location>
        <begin position="284"/>
        <end position="303"/>
    </location>
</feature>
<gene>
    <name evidence="7" type="primary">epsbI</name>
</gene>
<feature type="transmembrane region" description="Helical" evidence="6">
    <location>
        <begin position="380"/>
        <end position="399"/>
    </location>
</feature>
<protein>
    <submittedName>
        <fullName evidence="7">Oligosaccharide translocase</fullName>
    </submittedName>
</protein>
<feature type="transmembrane region" description="Helical" evidence="6">
    <location>
        <begin position="83"/>
        <end position="104"/>
    </location>
</feature>
<dbReference type="InterPro" id="IPR050833">
    <property type="entry name" value="Poly_Biosynth_Transport"/>
</dbReference>
<evidence type="ECO:0000256" key="4">
    <source>
        <dbReference type="ARBA" id="ARBA00022989"/>
    </source>
</evidence>
<reference evidence="7" key="1">
    <citation type="journal article" date="2016" name="Appl. Environ. Microbiol.">
        <title>A novel rhamnose-rich hetero-exopolysaccharide isolated from Lactobacillus paracasei DG activates THP-1 human monocytic cells.</title>
        <authorList>
            <person name="Balzaretti S."/>
            <person name="Taverniti V."/>
            <person name="Guglielmetti S."/>
            <person name="Fiore W."/>
            <person name="Minuzzo M."/>
            <person name="Ngo H.N."/>
            <person name="Ngere J.B."/>
            <person name="Sadiq S."/>
            <person name="Humphreys P.N."/>
            <person name="Laws A.P."/>
        </authorList>
    </citation>
    <scope>NUCLEOTIDE SEQUENCE</scope>
    <source>
        <strain evidence="7">DG</strain>
    </source>
</reference>
<evidence type="ECO:0000256" key="5">
    <source>
        <dbReference type="ARBA" id="ARBA00023136"/>
    </source>
</evidence>
<feature type="transmembrane region" description="Helical" evidence="6">
    <location>
        <begin position="41"/>
        <end position="62"/>
    </location>
</feature>
<keyword evidence="2" id="KW-1003">Cell membrane</keyword>
<dbReference type="PANTHER" id="PTHR30250:SF11">
    <property type="entry name" value="O-ANTIGEN TRANSPORTER-RELATED"/>
    <property type="match status" value="1"/>
</dbReference>
<dbReference type="Pfam" id="PF01943">
    <property type="entry name" value="Polysacc_synt"/>
    <property type="match status" value="1"/>
</dbReference>
<dbReference type="InterPro" id="IPR002797">
    <property type="entry name" value="Polysacc_synth"/>
</dbReference>
<feature type="transmembrane region" description="Helical" evidence="6">
    <location>
        <begin position="436"/>
        <end position="457"/>
    </location>
</feature>
<dbReference type="EMBL" id="LT629195">
    <property type="protein sequence ID" value="SDB01573.1"/>
    <property type="molecule type" value="Genomic_DNA"/>
</dbReference>
<feature type="transmembrane region" description="Helical" evidence="6">
    <location>
        <begin position="204"/>
        <end position="223"/>
    </location>
</feature>
<dbReference type="CDD" id="cd13128">
    <property type="entry name" value="MATE_Wzx_like"/>
    <property type="match status" value="1"/>
</dbReference>
<feature type="transmembrane region" description="Helical" evidence="6">
    <location>
        <begin position="245"/>
        <end position="263"/>
    </location>
</feature>
<keyword evidence="5 6" id="KW-0472">Membrane</keyword>
<feature type="transmembrane region" description="Helical" evidence="6">
    <location>
        <begin position="355"/>
        <end position="374"/>
    </location>
</feature>
<dbReference type="RefSeq" id="WP_121070468.1">
    <property type="nucleotide sequence ID" value="NZ_JBPENR010000003.1"/>
</dbReference>
<evidence type="ECO:0000256" key="1">
    <source>
        <dbReference type="ARBA" id="ARBA00004651"/>
    </source>
</evidence>
<feature type="transmembrane region" description="Helical" evidence="6">
    <location>
        <begin position="7"/>
        <end position="29"/>
    </location>
</feature>
<dbReference type="AlphaFoldDB" id="A0A1M4NER9"/>
<feature type="transmembrane region" description="Helical" evidence="6">
    <location>
        <begin position="411"/>
        <end position="430"/>
    </location>
</feature>
<keyword evidence="3 6" id="KW-0812">Transmembrane</keyword>
<feature type="transmembrane region" description="Helical" evidence="6">
    <location>
        <begin position="315"/>
        <end position="334"/>
    </location>
</feature>
<keyword evidence="4 6" id="KW-1133">Transmembrane helix</keyword>